<dbReference type="Gene3D" id="3.30.40.10">
    <property type="entry name" value="Zinc/RING finger domain, C3HC4 (zinc finger)"/>
    <property type="match status" value="1"/>
</dbReference>
<evidence type="ECO:0000313" key="8">
    <source>
        <dbReference type="EMBL" id="KAK6302512.1"/>
    </source>
</evidence>
<dbReference type="Pfam" id="PF04698">
    <property type="entry name" value="Rab_eff_C"/>
    <property type="match status" value="2"/>
</dbReference>
<dbReference type="InterPro" id="IPR006788">
    <property type="entry name" value="Myrip/Melanophilin"/>
</dbReference>
<evidence type="ECO:0000256" key="4">
    <source>
        <dbReference type="ARBA" id="ARBA00022833"/>
    </source>
</evidence>
<evidence type="ECO:0000259" key="6">
    <source>
        <dbReference type="Pfam" id="PF02318"/>
    </source>
</evidence>
<protein>
    <recommendedName>
        <fullName evidence="10">Rab effector MyRIP</fullName>
    </recommendedName>
</protein>
<accession>A0AAN8QUQ5</accession>
<evidence type="ECO:0000256" key="5">
    <source>
        <dbReference type="SAM" id="MobiDB-lite"/>
    </source>
</evidence>
<dbReference type="SUPFAM" id="SSF57903">
    <property type="entry name" value="FYVE/PHD zinc finger"/>
    <property type="match status" value="1"/>
</dbReference>
<feature type="domain" description="Rab effector MyRIP/Melanophilin" evidence="7">
    <location>
        <begin position="128"/>
        <end position="235"/>
    </location>
</feature>
<dbReference type="GO" id="GO:0048471">
    <property type="term" value="C:perinuclear region of cytoplasm"/>
    <property type="evidence" value="ECO:0007669"/>
    <property type="project" value="UniProtKB-SubCell"/>
</dbReference>
<dbReference type="GO" id="GO:0003779">
    <property type="term" value="F:actin binding"/>
    <property type="evidence" value="ECO:0007669"/>
    <property type="project" value="TreeGrafter"/>
</dbReference>
<dbReference type="PANTHER" id="PTHR14555:SF6">
    <property type="entry name" value="RAB EFFECTOR MYRIP"/>
    <property type="match status" value="1"/>
</dbReference>
<feature type="compositionally biased region" description="Polar residues" evidence="5">
    <location>
        <begin position="343"/>
        <end position="367"/>
    </location>
</feature>
<dbReference type="InterPro" id="IPR041282">
    <property type="entry name" value="FYVE_2"/>
</dbReference>
<dbReference type="Pfam" id="PF02318">
    <property type="entry name" value="FYVE_2"/>
    <property type="match status" value="1"/>
</dbReference>
<gene>
    <name evidence="8" type="ORF">J4Q44_G00268670</name>
</gene>
<keyword evidence="3" id="KW-0863">Zinc-finger</keyword>
<dbReference type="InterPro" id="IPR011011">
    <property type="entry name" value="Znf_FYVE_PHD"/>
</dbReference>
<dbReference type="InterPro" id="IPR013083">
    <property type="entry name" value="Znf_RING/FYVE/PHD"/>
</dbReference>
<comment type="subcellular location">
    <subcellularLocation>
        <location evidence="1">Cytoplasm</location>
        <location evidence="1">Perinuclear region</location>
    </subcellularLocation>
</comment>
<dbReference type="AlphaFoldDB" id="A0AAN8QUQ5"/>
<keyword evidence="3" id="KW-0479">Metal-binding</keyword>
<evidence type="ECO:0000259" key="7">
    <source>
        <dbReference type="Pfam" id="PF04698"/>
    </source>
</evidence>
<evidence type="ECO:0000256" key="1">
    <source>
        <dbReference type="ARBA" id="ARBA00004556"/>
    </source>
</evidence>
<feature type="region of interest" description="Disordered" evidence="5">
    <location>
        <begin position="343"/>
        <end position="375"/>
    </location>
</feature>
<keyword evidence="2" id="KW-0963">Cytoplasm</keyword>
<feature type="domain" description="Rab effector MyRIP/Melanophilin" evidence="7">
    <location>
        <begin position="386"/>
        <end position="525"/>
    </location>
</feature>
<organism evidence="8 9">
    <name type="scientific">Coregonus suidteri</name>
    <dbReference type="NCBI Taxonomy" id="861788"/>
    <lineage>
        <taxon>Eukaryota</taxon>
        <taxon>Metazoa</taxon>
        <taxon>Chordata</taxon>
        <taxon>Craniata</taxon>
        <taxon>Vertebrata</taxon>
        <taxon>Euteleostomi</taxon>
        <taxon>Actinopterygii</taxon>
        <taxon>Neopterygii</taxon>
        <taxon>Teleostei</taxon>
        <taxon>Protacanthopterygii</taxon>
        <taxon>Salmoniformes</taxon>
        <taxon>Salmonidae</taxon>
        <taxon>Coregoninae</taxon>
        <taxon>Coregonus</taxon>
    </lineage>
</organism>
<evidence type="ECO:0000313" key="9">
    <source>
        <dbReference type="Proteomes" id="UP001356427"/>
    </source>
</evidence>
<keyword evidence="9" id="KW-1185">Reference proteome</keyword>
<dbReference type="InterPro" id="IPR051745">
    <property type="entry name" value="Intracell_Transport_Effector"/>
</dbReference>
<comment type="caution">
    <text evidence="8">The sequence shown here is derived from an EMBL/GenBank/DDBJ whole genome shotgun (WGS) entry which is preliminary data.</text>
</comment>
<dbReference type="GO" id="GO:0017022">
    <property type="term" value="F:myosin binding"/>
    <property type="evidence" value="ECO:0007669"/>
    <property type="project" value="TreeGrafter"/>
</dbReference>
<proteinExistence type="predicted"/>
<feature type="domain" description="FYVE-type zinc finger" evidence="6">
    <location>
        <begin position="8"/>
        <end position="96"/>
    </location>
</feature>
<reference evidence="8 9" key="1">
    <citation type="submission" date="2021-04" db="EMBL/GenBank/DDBJ databases">
        <authorList>
            <person name="De Guttry C."/>
            <person name="Zahm M."/>
            <person name="Klopp C."/>
            <person name="Cabau C."/>
            <person name="Louis A."/>
            <person name="Berthelot C."/>
            <person name="Parey E."/>
            <person name="Roest Crollius H."/>
            <person name="Montfort J."/>
            <person name="Robinson-Rechavi M."/>
            <person name="Bucao C."/>
            <person name="Bouchez O."/>
            <person name="Gislard M."/>
            <person name="Lluch J."/>
            <person name="Milhes M."/>
            <person name="Lampietro C."/>
            <person name="Lopez Roques C."/>
            <person name="Donnadieu C."/>
            <person name="Braasch I."/>
            <person name="Desvignes T."/>
            <person name="Postlethwait J."/>
            <person name="Bobe J."/>
            <person name="Wedekind C."/>
            <person name="Guiguen Y."/>
        </authorList>
    </citation>
    <scope>NUCLEOTIDE SEQUENCE [LARGE SCALE GENOMIC DNA]</scope>
    <source>
        <strain evidence="8">Cs_M1</strain>
        <tissue evidence="8">Blood</tissue>
    </source>
</reference>
<feature type="compositionally biased region" description="Polar residues" evidence="5">
    <location>
        <begin position="203"/>
        <end position="220"/>
    </location>
</feature>
<dbReference type="GO" id="GO:0008270">
    <property type="term" value="F:zinc ion binding"/>
    <property type="evidence" value="ECO:0007669"/>
    <property type="project" value="UniProtKB-KW"/>
</dbReference>
<feature type="region of interest" description="Disordered" evidence="5">
    <location>
        <begin position="196"/>
        <end position="220"/>
    </location>
</feature>
<evidence type="ECO:0000256" key="3">
    <source>
        <dbReference type="ARBA" id="ARBA00022771"/>
    </source>
</evidence>
<sequence length="533" mass="59133">MRRSTFYSDLKQELDKEGSRCSLLSRQHRFNERSCIRCSSPFTFLVNLKRQCLDCQYNVCNTCSSYSKKDKAWVCSACQKGRLLKTQSLEWYYSNVKCRFKKFVSAKVMKTIYRKHLAEHGTLGELTEHSMAETFTVALRVAGEAIYKAEGHTDNQDMQSEARYLRDLREELIEELATTIVQKIIRRRKNLVERKPDYDLDWPSNNQSGDQPLASSCPSSQITTSARAKASLWCSGVSQDSQQGLKEEGGAAGLASWKSVDHLDDSSASSVLKSPYGNWIALQSTQLSRPSLLTKRKLLVFSVLEWEFGVISAYDEMGSDDAEGGEGAWGAALLEISRKMTSNANNNRGSEAPDTQASAGQQPSIPSHSLGHHASTDTLNFESERNSAVSLRSITTEVLKVLNATEDLLQGVEGDDYTTSLSPNTDTKRLDEQLSKLEENVYVVAGTAYGLEAELGDLEECARAIGSATSDLELYYLEEQVATAAAQVQQSDLQVSDITTRIAALKIAGLNIVPQNRFSKPKKQPKIKKPKPD</sequence>
<evidence type="ECO:0000256" key="2">
    <source>
        <dbReference type="ARBA" id="ARBA00022490"/>
    </source>
</evidence>
<name>A0AAN8QUQ5_9TELE</name>
<keyword evidence="4" id="KW-0862">Zinc</keyword>
<dbReference type="GO" id="GO:0030864">
    <property type="term" value="C:cortical actin cytoskeleton"/>
    <property type="evidence" value="ECO:0007669"/>
    <property type="project" value="TreeGrafter"/>
</dbReference>
<dbReference type="PANTHER" id="PTHR14555">
    <property type="entry name" value="MYELIN-ASSOCIATED OLIGODENDROCYTIC BASIC PROTEIN MOBP -RELATED"/>
    <property type="match status" value="1"/>
</dbReference>
<dbReference type="EMBL" id="JAGTTL010000025">
    <property type="protein sequence ID" value="KAK6302512.1"/>
    <property type="molecule type" value="Genomic_DNA"/>
</dbReference>
<evidence type="ECO:0008006" key="10">
    <source>
        <dbReference type="Google" id="ProtNLM"/>
    </source>
</evidence>
<dbReference type="Proteomes" id="UP001356427">
    <property type="component" value="Unassembled WGS sequence"/>
</dbReference>